<keyword evidence="1" id="KW-0732">Signal</keyword>
<organism evidence="2 3">
    <name type="scientific">Helicocarpus griseus UAMH5409</name>
    <dbReference type="NCBI Taxonomy" id="1447875"/>
    <lineage>
        <taxon>Eukaryota</taxon>
        <taxon>Fungi</taxon>
        <taxon>Dikarya</taxon>
        <taxon>Ascomycota</taxon>
        <taxon>Pezizomycotina</taxon>
        <taxon>Eurotiomycetes</taxon>
        <taxon>Eurotiomycetidae</taxon>
        <taxon>Onygenales</taxon>
        <taxon>Ajellomycetaceae</taxon>
        <taxon>Helicocarpus</taxon>
    </lineage>
</organism>
<name>A0A2B7Y176_9EURO</name>
<keyword evidence="3" id="KW-1185">Reference proteome</keyword>
<evidence type="ECO:0000256" key="1">
    <source>
        <dbReference type="SAM" id="SignalP"/>
    </source>
</evidence>
<reference evidence="2 3" key="1">
    <citation type="submission" date="2017-10" db="EMBL/GenBank/DDBJ databases">
        <title>Comparative genomics in systemic dimorphic fungi from Ajellomycetaceae.</title>
        <authorList>
            <person name="Munoz J.F."/>
            <person name="Mcewen J.G."/>
            <person name="Clay O.K."/>
            <person name="Cuomo C.A."/>
        </authorList>
    </citation>
    <scope>NUCLEOTIDE SEQUENCE [LARGE SCALE GENOMIC DNA]</scope>
    <source>
        <strain evidence="2 3">UAMH5409</strain>
    </source>
</reference>
<feature type="signal peptide" evidence="1">
    <location>
        <begin position="1"/>
        <end position="31"/>
    </location>
</feature>
<comment type="caution">
    <text evidence="2">The sequence shown here is derived from an EMBL/GenBank/DDBJ whole genome shotgun (WGS) entry which is preliminary data.</text>
</comment>
<feature type="chain" id="PRO_5012292936" evidence="1">
    <location>
        <begin position="32"/>
        <end position="357"/>
    </location>
</feature>
<dbReference type="AlphaFoldDB" id="A0A2B7Y176"/>
<dbReference type="EMBL" id="PDNB01000027">
    <property type="protein sequence ID" value="PGH15216.1"/>
    <property type="molecule type" value="Genomic_DNA"/>
</dbReference>
<sequence>MATTSELFMLRASALMMAPMLVGLFPKPTDSVTVRITAGQHDVFKFGGVNHIGGPVPNVALFDANGGRIRSQSGQKQGMMRSGEGVDIEIKPYESGNKNDPEYITISASDHDAICIAAVTVAGANTSGKCESPIWGWNGVFARTCGQKWYSPKKIIGTADEDIRARKPHQHFYKDTNEPQCPPIFKELPEADKTTGREDPKKVFVNGVTMCGPKIGETSSNSEVLKLRKYKPRGRKGMQPTYRLKRSLSTELEGTSQPQLQRRMGYESSHAVIVNKVEDAASVRQDENSEGPDYPRRERYLRDMCTRDLVPFCSENVTSNCFDKIAKAIRGRTSKRNGDLSSVKVRKRYDGLDSWDG</sequence>
<proteinExistence type="predicted"/>
<protein>
    <submittedName>
        <fullName evidence="2">Uncharacterized protein</fullName>
    </submittedName>
</protein>
<evidence type="ECO:0000313" key="3">
    <source>
        <dbReference type="Proteomes" id="UP000223968"/>
    </source>
</evidence>
<accession>A0A2B7Y176</accession>
<dbReference type="OrthoDB" id="5365129at2759"/>
<evidence type="ECO:0000313" key="2">
    <source>
        <dbReference type="EMBL" id="PGH15216.1"/>
    </source>
</evidence>
<dbReference type="Proteomes" id="UP000223968">
    <property type="component" value="Unassembled WGS sequence"/>
</dbReference>
<gene>
    <name evidence="2" type="ORF">AJ79_02581</name>
</gene>